<dbReference type="GO" id="GO:0005912">
    <property type="term" value="C:adherens junction"/>
    <property type="evidence" value="ECO:0007669"/>
    <property type="project" value="TreeGrafter"/>
</dbReference>
<organism evidence="2 3">
    <name type="scientific">Rhamnusium bicolor</name>
    <dbReference type="NCBI Taxonomy" id="1586634"/>
    <lineage>
        <taxon>Eukaryota</taxon>
        <taxon>Metazoa</taxon>
        <taxon>Ecdysozoa</taxon>
        <taxon>Arthropoda</taxon>
        <taxon>Hexapoda</taxon>
        <taxon>Insecta</taxon>
        <taxon>Pterygota</taxon>
        <taxon>Neoptera</taxon>
        <taxon>Endopterygota</taxon>
        <taxon>Coleoptera</taxon>
        <taxon>Polyphaga</taxon>
        <taxon>Cucujiformia</taxon>
        <taxon>Chrysomeloidea</taxon>
        <taxon>Cerambycidae</taxon>
        <taxon>Lepturinae</taxon>
        <taxon>Rhagiini</taxon>
        <taxon>Rhamnusium</taxon>
    </lineage>
</organism>
<dbReference type="GO" id="GO:0035331">
    <property type="term" value="P:negative regulation of hippo signaling"/>
    <property type="evidence" value="ECO:0007669"/>
    <property type="project" value="TreeGrafter"/>
</dbReference>
<dbReference type="GO" id="GO:0005667">
    <property type="term" value="C:transcription regulator complex"/>
    <property type="evidence" value="ECO:0007669"/>
    <property type="project" value="TreeGrafter"/>
</dbReference>
<dbReference type="PANTHER" id="PTHR24219:SF4">
    <property type="entry name" value="LIM DOMAIN-CONTAINING PROTEIN JUB"/>
    <property type="match status" value="1"/>
</dbReference>
<gene>
    <name evidence="2" type="ORF">NQ314_007728</name>
</gene>
<evidence type="ECO:0000256" key="1">
    <source>
        <dbReference type="SAM" id="MobiDB-lite"/>
    </source>
</evidence>
<dbReference type="PANTHER" id="PTHR24219">
    <property type="entry name" value="LIM DOMAIN-CONTAINING PROTEIN JUB"/>
    <property type="match status" value="1"/>
</dbReference>
<feature type="compositionally biased region" description="Low complexity" evidence="1">
    <location>
        <begin position="93"/>
        <end position="112"/>
    </location>
</feature>
<accession>A0AAV8YIQ8</accession>
<keyword evidence="3" id="KW-1185">Reference proteome</keyword>
<reference evidence="2" key="1">
    <citation type="journal article" date="2023" name="Insect Mol. Biol.">
        <title>Genome sequencing provides insights into the evolution of gene families encoding plant cell wall-degrading enzymes in longhorned beetles.</title>
        <authorList>
            <person name="Shin N.R."/>
            <person name="Okamura Y."/>
            <person name="Kirsch R."/>
            <person name="Pauchet Y."/>
        </authorList>
    </citation>
    <scope>NUCLEOTIDE SEQUENCE</scope>
    <source>
        <strain evidence="2">RBIC_L_NR</strain>
    </source>
</reference>
<evidence type="ECO:0000313" key="2">
    <source>
        <dbReference type="EMBL" id="KAJ8951188.1"/>
    </source>
</evidence>
<dbReference type="GO" id="GO:0003714">
    <property type="term" value="F:transcription corepressor activity"/>
    <property type="evidence" value="ECO:0007669"/>
    <property type="project" value="TreeGrafter"/>
</dbReference>
<dbReference type="GO" id="GO:0001666">
    <property type="term" value="P:response to hypoxia"/>
    <property type="evidence" value="ECO:0007669"/>
    <property type="project" value="TreeGrafter"/>
</dbReference>
<dbReference type="GO" id="GO:0005634">
    <property type="term" value="C:nucleus"/>
    <property type="evidence" value="ECO:0007669"/>
    <property type="project" value="TreeGrafter"/>
</dbReference>
<comment type="caution">
    <text evidence="2">The sequence shown here is derived from an EMBL/GenBank/DDBJ whole genome shotgun (WGS) entry which is preliminary data.</text>
</comment>
<dbReference type="Proteomes" id="UP001162156">
    <property type="component" value="Unassembled WGS sequence"/>
</dbReference>
<feature type="region of interest" description="Disordered" evidence="1">
    <location>
        <begin position="221"/>
        <end position="245"/>
    </location>
</feature>
<dbReference type="GO" id="GO:0007010">
    <property type="term" value="P:cytoskeleton organization"/>
    <property type="evidence" value="ECO:0007669"/>
    <property type="project" value="TreeGrafter"/>
</dbReference>
<sequence length="390" mass="43283">MNDDARYGRIINMGKAEPAVPTYHQKQKSIGAIESFTTEVQKNNDYTMYERNNIITSSKYATPKQVETIASQKVVEENDVYVQCAKPQIPINSSPTHSVSGSSQHSGSPRASIAGNSGPLYENIDYYSIRGVQQSFYPKRIPSNETVGYRKAQPQVPVGNRNNLDMECPPVYENVQNLSHKSSGALPGPQVPTNAPPPYPNSVPNYQHIQQPLYSMMQPLNSAKAQPQSPSFYQSNYKSPSKSFTQQQLDEINNSDYVCMTGNVAHTTLSTNTQFQTSSARNYDRSIATGIAQTPTKVVSPKEINKPPVPQKVEKRPSPAPSPTPSTCSTSSGKLKMMGKNLLPYSVTPPKPRGPTEAEKKIEEMTRQIEEEMEKHEEEGEYFGKIFILL</sequence>
<protein>
    <submittedName>
        <fullName evidence="2">Uncharacterized protein</fullName>
    </submittedName>
</protein>
<name>A0AAV8YIQ8_9CUCU</name>
<feature type="region of interest" description="Disordered" evidence="1">
    <location>
        <begin position="294"/>
        <end position="359"/>
    </location>
</feature>
<dbReference type="AlphaFoldDB" id="A0AAV8YIQ8"/>
<dbReference type="EMBL" id="JANEYF010002130">
    <property type="protein sequence ID" value="KAJ8951188.1"/>
    <property type="molecule type" value="Genomic_DNA"/>
</dbReference>
<proteinExistence type="predicted"/>
<evidence type="ECO:0000313" key="3">
    <source>
        <dbReference type="Proteomes" id="UP001162156"/>
    </source>
</evidence>
<dbReference type="InterPro" id="IPR047172">
    <property type="entry name" value="Ajuba-like"/>
</dbReference>
<feature type="region of interest" description="Disordered" evidence="1">
    <location>
        <begin position="91"/>
        <end position="114"/>
    </location>
</feature>
<dbReference type="GO" id="GO:0000932">
    <property type="term" value="C:P-body"/>
    <property type="evidence" value="ECO:0007669"/>
    <property type="project" value="TreeGrafter"/>
</dbReference>